<dbReference type="Gene3D" id="2.10.290.10">
    <property type="entry name" value="YfgJ-like"/>
    <property type="match status" value="1"/>
</dbReference>
<dbReference type="RefSeq" id="WP_073585538.1">
    <property type="nucleotide sequence ID" value="NZ_AP024897.1"/>
</dbReference>
<proteinExistence type="predicted"/>
<protein>
    <recommendedName>
        <fullName evidence="3">DNA ligase</fullName>
    </recommendedName>
</protein>
<evidence type="ECO:0000313" key="1">
    <source>
        <dbReference type="EMBL" id="SHO58087.1"/>
    </source>
</evidence>
<accession>A0A1M7YZH2</accession>
<name>A0A1M7YZH2_9VIBR</name>
<organism evidence="1 2">
    <name type="scientific">Vibrio quintilis</name>
    <dbReference type="NCBI Taxonomy" id="1117707"/>
    <lineage>
        <taxon>Bacteria</taxon>
        <taxon>Pseudomonadati</taxon>
        <taxon>Pseudomonadota</taxon>
        <taxon>Gammaproteobacteria</taxon>
        <taxon>Vibrionales</taxon>
        <taxon>Vibrionaceae</taxon>
        <taxon>Vibrio</taxon>
    </lineage>
</organism>
<dbReference type="Pfam" id="PF07191">
    <property type="entry name" value="Zn_ribbon_6"/>
    <property type="match status" value="1"/>
</dbReference>
<gene>
    <name evidence="1" type="ORF">VQ7734_03857</name>
</gene>
<reference evidence="2" key="1">
    <citation type="submission" date="2016-12" db="EMBL/GenBank/DDBJ databases">
        <authorList>
            <person name="Rodrigo-Torres L."/>
            <person name="Arahal R.D."/>
            <person name="Lucena T."/>
        </authorList>
    </citation>
    <scope>NUCLEOTIDE SEQUENCE [LARGE SCALE GENOMIC DNA]</scope>
</reference>
<dbReference type="EMBL" id="FRFG01000054">
    <property type="protein sequence ID" value="SHO58087.1"/>
    <property type="molecule type" value="Genomic_DNA"/>
</dbReference>
<evidence type="ECO:0000313" key="2">
    <source>
        <dbReference type="Proteomes" id="UP000184600"/>
    </source>
</evidence>
<dbReference type="SUPFAM" id="SSF161187">
    <property type="entry name" value="YfgJ-like"/>
    <property type="match status" value="1"/>
</dbReference>
<dbReference type="InterPro" id="IPR029037">
    <property type="entry name" value="DUF1407/YfgJ-like_sf"/>
</dbReference>
<dbReference type="OrthoDB" id="5405751at2"/>
<dbReference type="STRING" id="1117707.VQ7734_03857"/>
<sequence>MSKNLCPECHQELSWDGNYYCSGCRTYYRKIAYCPDCKAELEKLSACGAVSYFCNSCHELKSKSNPATRFEFHRIE</sequence>
<dbReference type="InterPro" id="IPR010807">
    <property type="entry name" value="YfgJ-like"/>
</dbReference>
<evidence type="ECO:0008006" key="3">
    <source>
        <dbReference type="Google" id="ProtNLM"/>
    </source>
</evidence>
<dbReference type="Proteomes" id="UP000184600">
    <property type="component" value="Unassembled WGS sequence"/>
</dbReference>
<keyword evidence="2" id="KW-1185">Reference proteome</keyword>
<dbReference type="AlphaFoldDB" id="A0A1M7YZH2"/>